<reference evidence="1" key="1">
    <citation type="journal article" date="2023" name="Nat. Commun.">
        <title>Diploid and tetraploid genomes of Acorus and the evolution of monocots.</title>
        <authorList>
            <person name="Ma L."/>
            <person name="Liu K.W."/>
            <person name="Li Z."/>
            <person name="Hsiao Y.Y."/>
            <person name="Qi Y."/>
            <person name="Fu T."/>
            <person name="Tang G.D."/>
            <person name="Zhang D."/>
            <person name="Sun W.H."/>
            <person name="Liu D.K."/>
            <person name="Li Y."/>
            <person name="Chen G.Z."/>
            <person name="Liu X.D."/>
            <person name="Liao X.Y."/>
            <person name="Jiang Y.T."/>
            <person name="Yu X."/>
            <person name="Hao Y."/>
            <person name="Huang J."/>
            <person name="Zhao X.W."/>
            <person name="Ke S."/>
            <person name="Chen Y.Y."/>
            <person name="Wu W.L."/>
            <person name="Hsu J.L."/>
            <person name="Lin Y.F."/>
            <person name="Huang M.D."/>
            <person name="Li C.Y."/>
            <person name="Huang L."/>
            <person name="Wang Z.W."/>
            <person name="Zhao X."/>
            <person name="Zhong W.Y."/>
            <person name="Peng D.H."/>
            <person name="Ahmad S."/>
            <person name="Lan S."/>
            <person name="Zhang J.S."/>
            <person name="Tsai W.C."/>
            <person name="Van de Peer Y."/>
            <person name="Liu Z.J."/>
        </authorList>
    </citation>
    <scope>NUCLEOTIDE SEQUENCE</scope>
    <source>
        <strain evidence="1">CP</strain>
    </source>
</reference>
<evidence type="ECO:0000313" key="1">
    <source>
        <dbReference type="EMBL" id="KAK1292777.1"/>
    </source>
</evidence>
<dbReference type="GO" id="GO:0007265">
    <property type="term" value="P:Ras protein signal transduction"/>
    <property type="evidence" value="ECO:0007669"/>
    <property type="project" value="TreeGrafter"/>
</dbReference>
<name>A0AAV9CX75_ACOCL</name>
<dbReference type="PANTHER" id="PTHR24007:SF10">
    <property type="entry name" value="BRAP2 RING ZNF UBP DOMAIN-CONTAINING PROTEIN 1"/>
    <property type="match status" value="1"/>
</dbReference>
<dbReference type="Proteomes" id="UP001180020">
    <property type="component" value="Unassembled WGS sequence"/>
</dbReference>
<organism evidence="1 2">
    <name type="scientific">Acorus calamus</name>
    <name type="common">Sweet flag</name>
    <dbReference type="NCBI Taxonomy" id="4465"/>
    <lineage>
        <taxon>Eukaryota</taxon>
        <taxon>Viridiplantae</taxon>
        <taxon>Streptophyta</taxon>
        <taxon>Embryophyta</taxon>
        <taxon>Tracheophyta</taxon>
        <taxon>Spermatophyta</taxon>
        <taxon>Magnoliopsida</taxon>
        <taxon>Liliopsida</taxon>
        <taxon>Acoraceae</taxon>
        <taxon>Acorus</taxon>
    </lineage>
</organism>
<evidence type="ECO:0000313" key="2">
    <source>
        <dbReference type="Proteomes" id="UP001180020"/>
    </source>
</evidence>
<keyword evidence="2" id="KW-1185">Reference proteome</keyword>
<protein>
    <submittedName>
        <fullName evidence="1">Uncharacterized protein</fullName>
    </submittedName>
</protein>
<dbReference type="GO" id="GO:0016567">
    <property type="term" value="P:protein ubiquitination"/>
    <property type="evidence" value="ECO:0007669"/>
    <property type="project" value="TreeGrafter"/>
</dbReference>
<dbReference type="EMBL" id="JAUJYO010000017">
    <property type="protein sequence ID" value="KAK1292777.1"/>
    <property type="molecule type" value="Genomic_DNA"/>
</dbReference>
<gene>
    <name evidence="1" type="ORF">QJS10_CPB17g00985</name>
</gene>
<dbReference type="AlphaFoldDB" id="A0AAV9CX75"/>
<dbReference type="PANTHER" id="PTHR24007">
    <property type="entry name" value="BRCA1-ASSOCIATED PROTEIN"/>
    <property type="match status" value="1"/>
</dbReference>
<dbReference type="GO" id="GO:0005737">
    <property type="term" value="C:cytoplasm"/>
    <property type="evidence" value="ECO:0007669"/>
    <property type="project" value="TreeGrafter"/>
</dbReference>
<proteinExistence type="predicted"/>
<accession>A0AAV9CX75</accession>
<dbReference type="GO" id="GO:0061630">
    <property type="term" value="F:ubiquitin protein ligase activity"/>
    <property type="evidence" value="ECO:0007669"/>
    <property type="project" value="TreeGrafter"/>
</dbReference>
<sequence>MQKAVDLFDSPSDPFLIIFNIVADGKSDTSCYWKEGYASYSYRTKVGLKQVPTYLREQKLGTKKTLGGTMADKKGSHNRWEQWLDNVSFSGTPKAIVTDNKSKADDKLIKSKSHCPSLDGSCGSCECIEDAGVSGALYSSKIDTIVDEYNHLLTSQLENQRLKLEGKEGIIAEAVEQAVNLKLQDFQTRKNVSRKRTSPPTERTTLKLRGEKIQDLEEQIRDITVFIEVQRLLDGMT</sequence>
<reference evidence="1" key="2">
    <citation type="submission" date="2023-06" db="EMBL/GenBank/DDBJ databases">
        <authorList>
            <person name="Ma L."/>
            <person name="Liu K.-W."/>
            <person name="Li Z."/>
            <person name="Hsiao Y.-Y."/>
            <person name="Qi Y."/>
            <person name="Fu T."/>
            <person name="Tang G."/>
            <person name="Zhang D."/>
            <person name="Sun W.-H."/>
            <person name="Liu D.-K."/>
            <person name="Li Y."/>
            <person name="Chen G.-Z."/>
            <person name="Liu X.-D."/>
            <person name="Liao X.-Y."/>
            <person name="Jiang Y.-T."/>
            <person name="Yu X."/>
            <person name="Hao Y."/>
            <person name="Huang J."/>
            <person name="Zhao X.-W."/>
            <person name="Ke S."/>
            <person name="Chen Y.-Y."/>
            <person name="Wu W.-L."/>
            <person name="Hsu J.-L."/>
            <person name="Lin Y.-F."/>
            <person name="Huang M.-D."/>
            <person name="Li C.-Y."/>
            <person name="Huang L."/>
            <person name="Wang Z.-W."/>
            <person name="Zhao X."/>
            <person name="Zhong W.-Y."/>
            <person name="Peng D.-H."/>
            <person name="Ahmad S."/>
            <person name="Lan S."/>
            <person name="Zhang J.-S."/>
            <person name="Tsai W.-C."/>
            <person name="Van De Peer Y."/>
            <person name="Liu Z.-J."/>
        </authorList>
    </citation>
    <scope>NUCLEOTIDE SEQUENCE</scope>
    <source>
        <strain evidence="1">CP</strain>
        <tissue evidence="1">Leaves</tissue>
    </source>
</reference>
<comment type="caution">
    <text evidence="1">The sequence shown here is derived from an EMBL/GenBank/DDBJ whole genome shotgun (WGS) entry which is preliminary data.</text>
</comment>